<evidence type="ECO:0000256" key="2">
    <source>
        <dbReference type="ARBA" id="ARBA00022857"/>
    </source>
</evidence>
<dbReference type="EMBL" id="JAEPRE010000230">
    <property type="protein sequence ID" value="KAG2229980.1"/>
    <property type="molecule type" value="Genomic_DNA"/>
</dbReference>
<dbReference type="CDD" id="cd05325">
    <property type="entry name" value="carb_red_sniffer_like_SDR_c"/>
    <property type="match status" value="1"/>
</dbReference>
<name>A0A8H7SK66_9FUNG</name>
<keyword evidence="7" id="KW-1185">Reference proteome</keyword>
<evidence type="ECO:0000256" key="5">
    <source>
        <dbReference type="SAM" id="MobiDB-lite"/>
    </source>
</evidence>
<comment type="caution">
    <text evidence="6">The sequence shown here is derived from an EMBL/GenBank/DDBJ whole genome shotgun (WGS) entry which is preliminary data.</text>
</comment>
<sequence length="390" mass="43267">MVKTYIVTGASRGIGLEFVEQLAARGDIVLACARNPDSSKGLQALIDNKKVFGIQLDATCDKSIKAAAEEISSKAPEGVDILINNAGIGGTMGLNVENTSKEEYLKVFETNVTGVSEVLKAFLPVLRKRGQDNVKKVLNMSSMLGSIADMETGDGLGFGSAYCVSKAALNMLTKMFASQLAKENFIVYSSHPGWVKTELGGDDALTEKKDSIAGQLAKLDSLTTQDNGGFFDFTGKSLANKINQSGQSKAFRVSTQEINRFVDARSNNQYEYFQSYDTPYRFIETDELQEDDLLALDFSSTSNISDKYNTFYFKDTEEEKRRSYHQEDVEDTRRDSDIMSQQFRKMQITTNYFYDIELKESSKSPDHTTPRITASSLLEKLAGTTKAEMR</sequence>
<feature type="region of interest" description="Disordered" evidence="5">
    <location>
        <begin position="362"/>
        <end position="390"/>
    </location>
</feature>
<dbReference type="GO" id="GO:0005737">
    <property type="term" value="C:cytoplasm"/>
    <property type="evidence" value="ECO:0007669"/>
    <property type="project" value="TreeGrafter"/>
</dbReference>
<dbReference type="Pfam" id="PF00106">
    <property type="entry name" value="adh_short"/>
    <property type="match status" value="1"/>
</dbReference>
<accession>A0A8H7SK66</accession>
<dbReference type="GO" id="GO:0016491">
    <property type="term" value="F:oxidoreductase activity"/>
    <property type="evidence" value="ECO:0007669"/>
    <property type="project" value="UniProtKB-KW"/>
</dbReference>
<reference evidence="6" key="1">
    <citation type="submission" date="2021-01" db="EMBL/GenBank/DDBJ databases">
        <title>Metabolic potential, ecology and presence of endohyphal bacteria is reflected in genomic diversity of Mucoromycotina.</title>
        <authorList>
            <person name="Muszewska A."/>
            <person name="Okrasinska A."/>
            <person name="Steczkiewicz K."/>
            <person name="Drgas O."/>
            <person name="Orlowska M."/>
            <person name="Perlinska-Lenart U."/>
            <person name="Aleksandrzak-Piekarczyk T."/>
            <person name="Szatraj K."/>
            <person name="Zielenkiewicz U."/>
            <person name="Pilsyk S."/>
            <person name="Malc E."/>
            <person name="Mieczkowski P."/>
            <person name="Kruszewska J.S."/>
            <person name="Biernat P."/>
            <person name="Pawlowska J."/>
        </authorList>
    </citation>
    <scope>NUCLEOTIDE SEQUENCE</scope>
    <source>
        <strain evidence="6">WA0000018081</strain>
    </source>
</reference>
<dbReference type="InterPro" id="IPR036291">
    <property type="entry name" value="NAD(P)-bd_dom_sf"/>
</dbReference>
<dbReference type="AlphaFoldDB" id="A0A8H7SK66"/>
<keyword evidence="3" id="KW-0560">Oxidoreductase</keyword>
<gene>
    <name evidence="6" type="ORF">INT48_007798</name>
</gene>
<dbReference type="PRINTS" id="PR00080">
    <property type="entry name" value="SDRFAMILY"/>
</dbReference>
<dbReference type="PANTHER" id="PTHR43544">
    <property type="entry name" value="SHORT-CHAIN DEHYDROGENASE/REDUCTASE"/>
    <property type="match status" value="1"/>
</dbReference>
<evidence type="ECO:0000313" key="6">
    <source>
        <dbReference type="EMBL" id="KAG2229980.1"/>
    </source>
</evidence>
<dbReference type="Proteomes" id="UP000613177">
    <property type="component" value="Unassembled WGS sequence"/>
</dbReference>
<dbReference type="SUPFAM" id="SSF51735">
    <property type="entry name" value="NAD(P)-binding Rossmann-fold domains"/>
    <property type="match status" value="1"/>
</dbReference>
<protein>
    <submittedName>
        <fullName evidence="6">Uncharacterized protein</fullName>
    </submittedName>
</protein>
<dbReference type="PRINTS" id="PR00081">
    <property type="entry name" value="GDHRDH"/>
</dbReference>
<proteinExistence type="inferred from homology"/>
<organism evidence="6 7">
    <name type="scientific">Thamnidium elegans</name>
    <dbReference type="NCBI Taxonomy" id="101142"/>
    <lineage>
        <taxon>Eukaryota</taxon>
        <taxon>Fungi</taxon>
        <taxon>Fungi incertae sedis</taxon>
        <taxon>Mucoromycota</taxon>
        <taxon>Mucoromycotina</taxon>
        <taxon>Mucoromycetes</taxon>
        <taxon>Mucorales</taxon>
        <taxon>Mucorineae</taxon>
        <taxon>Mucoraceae</taxon>
        <taxon>Thamnidium</taxon>
    </lineage>
</organism>
<dbReference type="InterPro" id="IPR020904">
    <property type="entry name" value="Sc_DH/Rdtase_CS"/>
</dbReference>
<evidence type="ECO:0000313" key="7">
    <source>
        <dbReference type="Proteomes" id="UP000613177"/>
    </source>
</evidence>
<dbReference type="PANTHER" id="PTHR43544:SF7">
    <property type="entry name" value="NADB-LER2"/>
    <property type="match status" value="1"/>
</dbReference>
<keyword evidence="2" id="KW-0521">NADP</keyword>
<dbReference type="InterPro" id="IPR002347">
    <property type="entry name" value="SDR_fam"/>
</dbReference>
<evidence type="ECO:0000256" key="4">
    <source>
        <dbReference type="RuleBase" id="RU000363"/>
    </source>
</evidence>
<comment type="similarity">
    <text evidence="1 4">Belongs to the short-chain dehydrogenases/reductases (SDR) family.</text>
</comment>
<dbReference type="InterPro" id="IPR051468">
    <property type="entry name" value="Fungal_SecMetab_SDRs"/>
</dbReference>
<dbReference type="Gene3D" id="3.40.50.720">
    <property type="entry name" value="NAD(P)-binding Rossmann-like Domain"/>
    <property type="match status" value="1"/>
</dbReference>
<dbReference type="PROSITE" id="PS00061">
    <property type="entry name" value="ADH_SHORT"/>
    <property type="match status" value="1"/>
</dbReference>
<evidence type="ECO:0000256" key="3">
    <source>
        <dbReference type="ARBA" id="ARBA00023002"/>
    </source>
</evidence>
<evidence type="ECO:0000256" key="1">
    <source>
        <dbReference type="ARBA" id="ARBA00006484"/>
    </source>
</evidence>